<dbReference type="Pfam" id="PF13673">
    <property type="entry name" value="Acetyltransf_10"/>
    <property type="match status" value="1"/>
</dbReference>
<dbReference type="Gene3D" id="3.40.630.30">
    <property type="match status" value="1"/>
</dbReference>
<dbReference type="PANTHER" id="PTHR43877">
    <property type="entry name" value="AMINOALKYLPHOSPHONATE N-ACETYLTRANSFERASE-RELATED-RELATED"/>
    <property type="match status" value="1"/>
</dbReference>
<sequence>MNASLRAAISIRRLLPVEWPQAFPVISQLRKLDEAEFLRRTLRQSYSGYELVGAFRGGELIGVLGMRPVHTLARGAYLHVDDLVVVAEARGSGAGHALMDYAEADARARDMSAVFLDARPEAVSFYESRDFALHPAPSMKKIL</sequence>
<proteinExistence type="predicted"/>
<gene>
    <name evidence="4" type="ORF">BKK80_10855</name>
</gene>
<keyword evidence="1" id="KW-0808">Transferase</keyword>
<evidence type="ECO:0000313" key="5">
    <source>
        <dbReference type="Proteomes" id="UP000177515"/>
    </source>
</evidence>
<dbReference type="InterPro" id="IPR000182">
    <property type="entry name" value="GNAT_dom"/>
</dbReference>
<evidence type="ECO:0000256" key="2">
    <source>
        <dbReference type="ARBA" id="ARBA00023315"/>
    </source>
</evidence>
<dbReference type="InterPro" id="IPR016181">
    <property type="entry name" value="Acyl_CoA_acyltransferase"/>
</dbReference>
<dbReference type="RefSeq" id="WP_071012651.1">
    <property type="nucleotide sequence ID" value="NZ_CP017754.1"/>
</dbReference>
<dbReference type="PROSITE" id="PS51186">
    <property type="entry name" value="GNAT"/>
    <property type="match status" value="1"/>
</dbReference>
<dbReference type="CDD" id="cd04301">
    <property type="entry name" value="NAT_SF"/>
    <property type="match status" value="1"/>
</dbReference>
<evidence type="ECO:0000256" key="1">
    <source>
        <dbReference type="ARBA" id="ARBA00022679"/>
    </source>
</evidence>
<protein>
    <submittedName>
        <fullName evidence="4">GNAT family N-acetyltransferase</fullName>
    </submittedName>
</protein>
<evidence type="ECO:0000313" key="4">
    <source>
        <dbReference type="EMBL" id="AOZ06276.1"/>
    </source>
</evidence>
<name>A0ABM6F4B9_9BURK</name>
<accession>A0ABM6F4B9</accession>
<reference evidence="4 5" key="1">
    <citation type="submission" date="2016-10" db="EMBL/GenBank/DDBJ databases">
        <title>Complete genome sequences of three Cupriavidus strains isolated from various Malaysian environments.</title>
        <authorList>
            <person name="Abdullah A.A.-A."/>
            <person name="Shafie N.A.H."/>
            <person name="Lau N.S."/>
        </authorList>
    </citation>
    <scope>NUCLEOTIDE SEQUENCE [LARGE SCALE GENOMIC DNA]</scope>
    <source>
        <strain evidence="4 5">USMAA1020</strain>
    </source>
</reference>
<keyword evidence="2" id="KW-0012">Acyltransferase</keyword>
<dbReference type="PANTHER" id="PTHR43877:SF2">
    <property type="entry name" value="AMINOALKYLPHOSPHONATE N-ACETYLTRANSFERASE-RELATED"/>
    <property type="match status" value="1"/>
</dbReference>
<dbReference type="SUPFAM" id="SSF55729">
    <property type="entry name" value="Acyl-CoA N-acyltransferases (Nat)"/>
    <property type="match status" value="1"/>
</dbReference>
<evidence type="ECO:0000259" key="3">
    <source>
        <dbReference type="PROSITE" id="PS51186"/>
    </source>
</evidence>
<organism evidence="4 5">
    <name type="scientific">Cupriavidus malaysiensis</name>
    <dbReference type="NCBI Taxonomy" id="367825"/>
    <lineage>
        <taxon>Bacteria</taxon>
        <taxon>Pseudomonadati</taxon>
        <taxon>Pseudomonadota</taxon>
        <taxon>Betaproteobacteria</taxon>
        <taxon>Burkholderiales</taxon>
        <taxon>Burkholderiaceae</taxon>
        <taxon>Cupriavidus</taxon>
    </lineage>
</organism>
<dbReference type="EMBL" id="CP017754">
    <property type="protein sequence ID" value="AOZ06276.1"/>
    <property type="molecule type" value="Genomic_DNA"/>
</dbReference>
<dbReference type="Proteomes" id="UP000177515">
    <property type="component" value="Chromosome 1"/>
</dbReference>
<dbReference type="InterPro" id="IPR050832">
    <property type="entry name" value="Bact_Acetyltransf"/>
</dbReference>
<keyword evidence="5" id="KW-1185">Reference proteome</keyword>
<feature type="domain" description="N-acetyltransferase" evidence="3">
    <location>
        <begin position="9"/>
        <end position="143"/>
    </location>
</feature>